<dbReference type="InterPro" id="IPR036390">
    <property type="entry name" value="WH_DNA-bd_sf"/>
</dbReference>
<dbReference type="Gene3D" id="1.10.10.10">
    <property type="entry name" value="Winged helix-like DNA-binding domain superfamily/Winged helix DNA-binding domain"/>
    <property type="match status" value="1"/>
</dbReference>
<name>A0ABT1SWG8_9FIRM</name>
<evidence type="ECO:0000256" key="2">
    <source>
        <dbReference type="ARBA" id="ARBA00023125"/>
    </source>
</evidence>
<dbReference type="Proteomes" id="UP001206692">
    <property type="component" value="Unassembled WGS sequence"/>
</dbReference>
<sequence>MEDMISQLIQDYCACLNEWNAAYEDYAKSVELNFTSLSILSALYDTENCTQKMLCEQCFLPKQTVNTSVTAFYKKGWIRMQELPEDRRNKTIHFTEEGRREAERIMHKVRESERQAMKGLSKEERELLISLTRRYVTDCINAMKGL</sequence>
<dbReference type="PANTHER" id="PTHR42756">
    <property type="entry name" value="TRANSCRIPTIONAL REGULATOR, MARR"/>
    <property type="match status" value="1"/>
</dbReference>
<dbReference type="SUPFAM" id="SSF46785">
    <property type="entry name" value="Winged helix' DNA-binding domain"/>
    <property type="match status" value="1"/>
</dbReference>
<reference evidence="5 6" key="1">
    <citation type="submission" date="2022-06" db="EMBL/GenBank/DDBJ databases">
        <title>Isolation of gut microbiota from human fecal samples.</title>
        <authorList>
            <person name="Pamer E.G."/>
            <person name="Barat B."/>
            <person name="Waligurski E."/>
            <person name="Medina S."/>
            <person name="Paddock L."/>
            <person name="Mostad J."/>
        </authorList>
    </citation>
    <scope>NUCLEOTIDE SEQUENCE [LARGE SCALE GENOMIC DNA]</scope>
    <source>
        <strain evidence="5 6">DFI.1.1</strain>
    </source>
</reference>
<keyword evidence="6" id="KW-1185">Reference proteome</keyword>
<dbReference type="RefSeq" id="WP_062412017.1">
    <property type="nucleotide sequence ID" value="NZ_JAJCIO010000040.1"/>
</dbReference>
<evidence type="ECO:0000259" key="4">
    <source>
        <dbReference type="PROSITE" id="PS50995"/>
    </source>
</evidence>
<evidence type="ECO:0000313" key="5">
    <source>
        <dbReference type="EMBL" id="MCQ5343640.1"/>
    </source>
</evidence>
<evidence type="ECO:0000313" key="6">
    <source>
        <dbReference type="Proteomes" id="UP001206692"/>
    </source>
</evidence>
<protein>
    <submittedName>
        <fullName evidence="5">MarR family transcriptional regulator</fullName>
    </submittedName>
</protein>
<evidence type="ECO:0000256" key="1">
    <source>
        <dbReference type="ARBA" id="ARBA00023015"/>
    </source>
</evidence>
<keyword evidence="2" id="KW-0238">DNA-binding</keyword>
<gene>
    <name evidence="5" type="ORF">NE675_11480</name>
</gene>
<keyword evidence="1" id="KW-0805">Transcription regulation</keyword>
<feature type="domain" description="HTH marR-type" evidence="4">
    <location>
        <begin position="2"/>
        <end position="137"/>
    </location>
</feature>
<dbReference type="EMBL" id="JANGEW010000036">
    <property type="protein sequence ID" value="MCQ5343640.1"/>
    <property type="molecule type" value="Genomic_DNA"/>
</dbReference>
<accession>A0ABT1SWG8</accession>
<dbReference type="PROSITE" id="PS50995">
    <property type="entry name" value="HTH_MARR_2"/>
    <property type="match status" value="1"/>
</dbReference>
<proteinExistence type="predicted"/>
<dbReference type="SMART" id="SM00347">
    <property type="entry name" value="HTH_MARR"/>
    <property type="match status" value="1"/>
</dbReference>
<evidence type="ECO:0000256" key="3">
    <source>
        <dbReference type="ARBA" id="ARBA00023163"/>
    </source>
</evidence>
<dbReference type="Pfam" id="PF12802">
    <property type="entry name" value="MarR_2"/>
    <property type="match status" value="1"/>
</dbReference>
<dbReference type="InterPro" id="IPR000835">
    <property type="entry name" value="HTH_MarR-typ"/>
</dbReference>
<dbReference type="InterPro" id="IPR036388">
    <property type="entry name" value="WH-like_DNA-bd_sf"/>
</dbReference>
<comment type="caution">
    <text evidence="5">The sequence shown here is derived from an EMBL/GenBank/DDBJ whole genome shotgun (WGS) entry which is preliminary data.</text>
</comment>
<keyword evidence="3" id="KW-0804">Transcription</keyword>
<dbReference type="PANTHER" id="PTHR42756:SF1">
    <property type="entry name" value="TRANSCRIPTIONAL REPRESSOR OF EMRAB OPERON"/>
    <property type="match status" value="1"/>
</dbReference>
<organism evidence="5 6">
    <name type="scientific">Megasphaera massiliensis</name>
    <dbReference type="NCBI Taxonomy" id="1232428"/>
    <lineage>
        <taxon>Bacteria</taxon>
        <taxon>Bacillati</taxon>
        <taxon>Bacillota</taxon>
        <taxon>Negativicutes</taxon>
        <taxon>Veillonellales</taxon>
        <taxon>Veillonellaceae</taxon>
        <taxon>Megasphaera</taxon>
    </lineage>
</organism>